<dbReference type="EMBL" id="QFPP01000028">
    <property type="protein sequence ID" value="PZQ77202.1"/>
    <property type="molecule type" value="Genomic_DNA"/>
</dbReference>
<organism evidence="2 3">
    <name type="scientific">Variovorax paradoxus</name>
    <dbReference type="NCBI Taxonomy" id="34073"/>
    <lineage>
        <taxon>Bacteria</taxon>
        <taxon>Pseudomonadati</taxon>
        <taxon>Pseudomonadota</taxon>
        <taxon>Betaproteobacteria</taxon>
        <taxon>Burkholderiales</taxon>
        <taxon>Comamonadaceae</taxon>
        <taxon>Variovorax</taxon>
    </lineage>
</organism>
<accession>A0A2W5QIS8</accession>
<dbReference type="AlphaFoldDB" id="A0A2W5QIS8"/>
<evidence type="ECO:0000313" key="3">
    <source>
        <dbReference type="Proteomes" id="UP000249135"/>
    </source>
</evidence>
<name>A0A2W5QIS8_VARPD</name>
<reference evidence="2 3" key="1">
    <citation type="submission" date="2017-08" db="EMBL/GenBank/DDBJ databases">
        <title>Infants hospitalized years apart are colonized by the same room-sourced microbial strains.</title>
        <authorList>
            <person name="Brooks B."/>
            <person name="Olm M.R."/>
            <person name="Firek B.A."/>
            <person name="Baker R."/>
            <person name="Thomas B.C."/>
            <person name="Morowitz M.J."/>
            <person name="Banfield J.F."/>
        </authorList>
    </citation>
    <scope>NUCLEOTIDE SEQUENCE [LARGE SCALE GENOMIC DNA]</scope>
    <source>
        <strain evidence="2">S2_005_003_R2_41</strain>
    </source>
</reference>
<evidence type="ECO:0000313" key="2">
    <source>
        <dbReference type="EMBL" id="PZQ77202.1"/>
    </source>
</evidence>
<comment type="caution">
    <text evidence="2">The sequence shown here is derived from an EMBL/GenBank/DDBJ whole genome shotgun (WGS) entry which is preliminary data.</text>
</comment>
<feature type="transmembrane region" description="Helical" evidence="1">
    <location>
        <begin position="6"/>
        <end position="26"/>
    </location>
</feature>
<keyword evidence="1" id="KW-0472">Membrane</keyword>
<proteinExistence type="predicted"/>
<protein>
    <submittedName>
        <fullName evidence="2">Uncharacterized protein</fullName>
    </submittedName>
</protein>
<sequence>MTASDWLEAVPLLVVAMIVLLLRRGLRSVADWGPMRPAASLRPDAKGDLVVPVSKLMWRRTFGGSHNSLSPKLWITPVGLRVKVFKLSERSFEDFERVDARKSLLQGVRLIFFAPGEQLHVVLADRAVARAVLQCLPPKLPLGPSAAALRDAP</sequence>
<gene>
    <name evidence="2" type="ORF">DI563_04680</name>
</gene>
<evidence type="ECO:0000256" key="1">
    <source>
        <dbReference type="SAM" id="Phobius"/>
    </source>
</evidence>
<dbReference type="Proteomes" id="UP000249135">
    <property type="component" value="Unassembled WGS sequence"/>
</dbReference>
<keyword evidence="1" id="KW-1133">Transmembrane helix</keyword>
<keyword evidence="1" id="KW-0812">Transmembrane</keyword>